<evidence type="ECO:0008006" key="3">
    <source>
        <dbReference type="Google" id="ProtNLM"/>
    </source>
</evidence>
<proteinExistence type="predicted"/>
<evidence type="ECO:0000313" key="1">
    <source>
        <dbReference type="EMBL" id="GBO11977.1"/>
    </source>
</evidence>
<name>A0A4Y2UK78_ARAVE</name>
<dbReference type="OrthoDB" id="4843387at2759"/>
<keyword evidence="2" id="KW-1185">Reference proteome</keyword>
<dbReference type="GO" id="GO:0003676">
    <property type="term" value="F:nucleic acid binding"/>
    <property type="evidence" value="ECO:0007669"/>
    <property type="project" value="InterPro"/>
</dbReference>
<dbReference type="InterPro" id="IPR036397">
    <property type="entry name" value="RNaseH_sf"/>
</dbReference>
<accession>A0A4Y2UK78</accession>
<evidence type="ECO:0000313" key="2">
    <source>
        <dbReference type="Proteomes" id="UP000499080"/>
    </source>
</evidence>
<dbReference type="EMBL" id="BGPR01036667">
    <property type="protein sequence ID" value="GBO11977.1"/>
    <property type="molecule type" value="Genomic_DNA"/>
</dbReference>
<gene>
    <name evidence="1" type="ORF">AVEN_225460_1</name>
</gene>
<dbReference type="Proteomes" id="UP000499080">
    <property type="component" value="Unassembled WGS sequence"/>
</dbReference>
<protein>
    <recommendedName>
        <fullName evidence="3">Transposable element Tc1 transposase</fullName>
    </recommendedName>
</protein>
<reference evidence="1 2" key="1">
    <citation type="journal article" date="2019" name="Sci. Rep.">
        <title>Orb-weaving spider Araneus ventricosus genome elucidates the spidroin gene catalogue.</title>
        <authorList>
            <person name="Kono N."/>
            <person name="Nakamura H."/>
            <person name="Ohtoshi R."/>
            <person name="Moran D.A.P."/>
            <person name="Shinohara A."/>
            <person name="Yoshida Y."/>
            <person name="Fujiwara M."/>
            <person name="Mori M."/>
            <person name="Tomita M."/>
            <person name="Arakawa K."/>
        </authorList>
    </citation>
    <scope>NUCLEOTIDE SEQUENCE [LARGE SCALE GENOMIC DNA]</scope>
</reference>
<dbReference type="AlphaFoldDB" id="A0A4Y2UK78"/>
<dbReference type="Gene3D" id="3.30.420.10">
    <property type="entry name" value="Ribonuclease H-like superfamily/Ribonuclease H"/>
    <property type="match status" value="1"/>
</dbReference>
<sequence length="164" mass="18962">MLNKPETYWNNVLFADESKFNIFGSDRRIMVWRRKNEELNPENLVGTVKYGGGGILVWGCISAPGLATTVSKYVPVLWFNRSVINTAGLWLLAIDSSQYAGFCGFSYRRVTNTCRSLCAFRLHRSSNTCRLCAFSYWTVKKYELSDFVALAEDQWQIRAWILWF</sequence>
<comment type="caution">
    <text evidence="1">The sequence shown here is derived from an EMBL/GenBank/DDBJ whole genome shotgun (WGS) entry which is preliminary data.</text>
</comment>
<organism evidence="1 2">
    <name type="scientific">Araneus ventricosus</name>
    <name type="common">Orbweaver spider</name>
    <name type="synonym">Epeira ventricosa</name>
    <dbReference type="NCBI Taxonomy" id="182803"/>
    <lineage>
        <taxon>Eukaryota</taxon>
        <taxon>Metazoa</taxon>
        <taxon>Ecdysozoa</taxon>
        <taxon>Arthropoda</taxon>
        <taxon>Chelicerata</taxon>
        <taxon>Arachnida</taxon>
        <taxon>Araneae</taxon>
        <taxon>Araneomorphae</taxon>
        <taxon>Entelegynae</taxon>
        <taxon>Araneoidea</taxon>
        <taxon>Araneidae</taxon>
        <taxon>Araneus</taxon>
    </lineage>
</organism>